<keyword evidence="9" id="KW-0732">Signal</keyword>
<organism evidence="12 13">
    <name type="scientific">Hoylesella enoeca</name>
    <dbReference type="NCBI Taxonomy" id="76123"/>
    <lineage>
        <taxon>Bacteria</taxon>
        <taxon>Pseudomonadati</taxon>
        <taxon>Bacteroidota</taxon>
        <taxon>Bacteroidia</taxon>
        <taxon>Bacteroidales</taxon>
        <taxon>Prevotellaceae</taxon>
        <taxon>Hoylesella</taxon>
    </lineage>
</organism>
<dbReference type="Gene3D" id="3.30.830.10">
    <property type="entry name" value="Metalloenzyme, LuxS/M16 peptidase-like"/>
    <property type="match status" value="4"/>
</dbReference>
<evidence type="ECO:0000256" key="4">
    <source>
        <dbReference type="ARBA" id="ARBA00022723"/>
    </source>
</evidence>
<feature type="domain" description="Peptidase M16 C-terminal" evidence="11">
    <location>
        <begin position="685"/>
        <end position="861"/>
    </location>
</feature>
<dbReference type="GO" id="GO:0046872">
    <property type="term" value="F:metal ion binding"/>
    <property type="evidence" value="ECO:0007669"/>
    <property type="project" value="UniProtKB-KW"/>
</dbReference>
<comment type="similarity">
    <text evidence="2 8">Belongs to the peptidase M16 family.</text>
</comment>
<protein>
    <submittedName>
        <fullName evidence="12">Peptidase M16</fullName>
    </submittedName>
</protein>
<evidence type="ECO:0000256" key="1">
    <source>
        <dbReference type="ARBA" id="ARBA00001947"/>
    </source>
</evidence>
<evidence type="ECO:0000256" key="2">
    <source>
        <dbReference type="ARBA" id="ARBA00007261"/>
    </source>
</evidence>
<feature type="chain" id="PRO_5006601954" evidence="9">
    <location>
        <begin position="31"/>
        <end position="949"/>
    </location>
</feature>
<dbReference type="PANTHER" id="PTHR43690">
    <property type="entry name" value="NARDILYSIN"/>
    <property type="match status" value="1"/>
</dbReference>
<reference evidence="13" key="1">
    <citation type="submission" date="2015-11" db="EMBL/GenBank/DDBJ databases">
        <authorList>
            <person name="Holder M.E."/>
            <person name="Ajami N.J."/>
            <person name="Petrosino J.F."/>
        </authorList>
    </citation>
    <scope>NUCLEOTIDE SEQUENCE [LARGE SCALE GENOMIC DNA]</scope>
    <source>
        <strain evidence="13">F0113</strain>
    </source>
</reference>
<dbReference type="InterPro" id="IPR001431">
    <property type="entry name" value="Pept_M16_Zn_BS"/>
</dbReference>
<comment type="cofactor">
    <cofactor evidence="1">
        <name>Zn(2+)</name>
        <dbReference type="ChEBI" id="CHEBI:29105"/>
    </cofactor>
</comment>
<keyword evidence="6" id="KW-0862">Zinc</keyword>
<evidence type="ECO:0000256" key="8">
    <source>
        <dbReference type="RuleBase" id="RU004447"/>
    </source>
</evidence>
<dbReference type="GO" id="GO:0004222">
    <property type="term" value="F:metalloendopeptidase activity"/>
    <property type="evidence" value="ECO:0007669"/>
    <property type="project" value="InterPro"/>
</dbReference>
<keyword evidence="4" id="KW-0479">Metal-binding</keyword>
<dbReference type="KEGG" id="peo:AS203_11050"/>
<evidence type="ECO:0000259" key="10">
    <source>
        <dbReference type="Pfam" id="PF00675"/>
    </source>
</evidence>
<evidence type="ECO:0000313" key="13">
    <source>
        <dbReference type="Proteomes" id="UP000056252"/>
    </source>
</evidence>
<keyword evidence="7" id="KW-0482">Metalloprotease</keyword>
<dbReference type="SUPFAM" id="SSF63411">
    <property type="entry name" value="LuxS/MPP-like metallohydrolase"/>
    <property type="match status" value="4"/>
</dbReference>
<gene>
    <name evidence="12" type="ORF">AS203_11050</name>
</gene>
<dbReference type="Pfam" id="PF05193">
    <property type="entry name" value="Peptidase_M16_C"/>
    <property type="match status" value="2"/>
</dbReference>
<evidence type="ECO:0000256" key="6">
    <source>
        <dbReference type="ARBA" id="ARBA00022833"/>
    </source>
</evidence>
<dbReference type="InterPro" id="IPR007863">
    <property type="entry name" value="Peptidase_M16_C"/>
</dbReference>
<keyword evidence="13" id="KW-1185">Reference proteome</keyword>
<dbReference type="InterPro" id="IPR011249">
    <property type="entry name" value="Metalloenz_LuxS/M16"/>
</dbReference>
<feature type="domain" description="Peptidase M16 C-terminal" evidence="11">
    <location>
        <begin position="204"/>
        <end position="386"/>
    </location>
</feature>
<evidence type="ECO:0000256" key="9">
    <source>
        <dbReference type="SAM" id="SignalP"/>
    </source>
</evidence>
<dbReference type="EMBL" id="CP013195">
    <property type="protein sequence ID" value="ALO49551.1"/>
    <property type="molecule type" value="Genomic_DNA"/>
</dbReference>
<evidence type="ECO:0000259" key="11">
    <source>
        <dbReference type="Pfam" id="PF05193"/>
    </source>
</evidence>
<feature type="signal peptide" evidence="9">
    <location>
        <begin position="1"/>
        <end position="30"/>
    </location>
</feature>
<dbReference type="Pfam" id="PF00675">
    <property type="entry name" value="Peptidase_M16"/>
    <property type="match status" value="1"/>
</dbReference>
<keyword evidence="3" id="KW-0645">Protease</keyword>
<evidence type="ECO:0000256" key="5">
    <source>
        <dbReference type="ARBA" id="ARBA00022801"/>
    </source>
</evidence>
<sequence>MMFGINRLARRMQRVAVAMLFTASTLCVYAQTDGLRQGKLPNGLTYYICRNTGTPGEVHYYMYQNVGAILEDERQIGLAHVLEHLAFNTTEHFPDGVMTFLRGSGLQSFEAHTGLDETRYAVHDVPVNDPKLNEKMLLLLRDWCHGIKILPKDVDKERGIVIEEWRQRNDINHRLSDAIAPAIYNKAKYAVRNVIGTEEILRSFKVADVRRFYDTWYRPSMQCIAVIGDINPAKIESEVKRVFSSLSAGKPTTIGDARIIPDNTAPLYFRFIDKDNVSASLGLYQRKKASQSTARKGATDTYLLTQLFNKLAPRRFAMLRNQGSENFIAASVSYSPLVRNYVQNAWDVVPYRGNALQALRQVLEVRESIRRNGFSKEEFEEVKAAMYKDMKAVVESKEELGTPDNLMDMFKQNFLYGDPITPFKERIGESLEHLLELEADDLNTWIRSWMDDTNLSFITYSRTPDEMNVSLEQFIAMLDSVKAKPVSIEKVPQQIERIVDFDIKPGKITAQQTIEQLGAKEWKLSNGARVLYKYLPEAKQRLYFAGSATGGKSVVQPANLPAYAAMRALAMQSGVYKYNRNDLYQWVKNKDFELTLSLEDYSDAIGGNSSINDAGDFFAYLHLVLAHQTFRQHIFDKYVQRSKYIYETRNRTGMAAVQDSIHDILFPPSAENPKANTAFYDRMKLDDVAAEFKRHFGNAANFTFCLVGSIPETQARQLIERYIASLPGVPGTPKVQIRPMDYASPAREINRELTADIDGDIGEIEISYSNDKPLTEREQAAWEVFRSILENRFFTVLREKEHITYSIAVNASYQEHPAVSETLGIHFTTERSRTDEAKSMAYRLLEEIARGNFSTDEFKNALVPLAMDENTADNDDAQRPEALLWMGILNLYAEKGNVPPVADNEKEDNPFGLLTPNDVKAVATKVLTGAKHRDIVVKSLPPQERNWEK</sequence>
<keyword evidence="5" id="KW-0378">Hydrolase</keyword>
<dbReference type="Proteomes" id="UP000056252">
    <property type="component" value="Chromosome"/>
</dbReference>
<dbReference type="GO" id="GO:0006508">
    <property type="term" value="P:proteolysis"/>
    <property type="evidence" value="ECO:0007669"/>
    <property type="project" value="UniProtKB-KW"/>
</dbReference>
<dbReference type="AlphaFoldDB" id="A0A0S2KND9"/>
<evidence type="ECO:0000256" key="3">
    <source>
        <dbReference type="ARBA" id="ARBA00022670"/>
    </source>
</evidence>
<name>A0A0S2KND9_9BACT</name>
<dbReference type="eggNOG" id="COG0612">
    <property type="taxonomic scope" value="Bacteria"/>
</dbReference>
<dbReference type="PANTHER" id="PTHR43690:SF17">
    <property type="entry name" value="PROTEIN YHJJ"/>
    <property type="match status" value="1"/>
</dbReference>
<proteinExistence type="inferred from homology"/>
<evidence type="ECO:0000256" key="7">
    <source>
        <dbReference type="ARBA" id="ARBA00023049"/>
    </source>
</evidence>
<evidence type="ECO:0000313" key="12">
    <source>
        <dbReference type="EMBL" id="ALO49551.1"/>
    </source>
</evidence>
<dbReference type="STRING" id="76123.AS203_11050"/>
<dbReference type="InterPro" id="IPR050626">
    <property type="entry name" value="Peptidase_M16"/>
</dbReference>
<accession>A0A0S2KND9</accession>
<dbReference type="PROSITE" id="PS00143">
    <property type="entry name" value="INSULINASE"/>
    <property type="match status" value="1"/>
</dbReference>
<feature type="domain" description="Peptidase M16 N-terminal" evidence="10">
    <location>
        <begin position="65"/>
        <end position="187"/>
    </location>
</feature>
<dbReference type="InterPro" id="IPR011765">
    <property type="entry name" value="Pept_M16_N"/>
</dbReference>